<dbReference type="InterPro" id="IPR003000">
    <property type="entry name" value="Sirtuin"/>
</dbReference>
<accession>A0AAF0JCC6</accession>
<comment type="subcellular location">
    <subcellularLocation>
        <location evidence="1">Mitochondrion</location>
    </subcellularLocation>
</comment>
<dbReference type="GO" id="GO:0005739">
    <property type="term" value="C:mitochondrion"/>
    <property type="evidence" value="ECO:0007669"/>
    <property type="project" value="UniProtKB-SubCell"/>
</dbReference>
<dbReference type="Proteomes" id="UP001214628">
    <property type="component" value="Chromosome 1"/>
</dbReference>
<evidence type="ECO:0000256" key="2">
    <source>
        <dbReference type="ARBA" id="ARBA00006924"/>
    </source>
</evidence>
<name>A0AAF0JCC6_9BASI</name>
<comment type="similarity">
    <text evidence="2">Belongs to the sirtuin family. Class I subfamily.</text>
</comment>
<evidence type="ECO:0000256" key="4">
    <source>
        <dbReference type="ARBA" id="ARBA00022723"/>
    </source>
</evidence>
<dbReference type="GO" id="GO:0046872">
    <property type="term" value="F:metal ion binding"/>
    <property type="evidence" value="ECO:0007669"/>
    <property type="project" value="UniProtKB-KW"/>
</dbReference>
<evidence type="ECO:0000256" key="3">
    <source>
        <dbReference type="ARBA" id="ARBA00022679"/>
    </source>
</evidence>
<dbReference type="GO" id="GO:0070403">
    <property type="term" value="F:NAD+ binding"/>
    <property type="evidence" value="ECO:0007669"/>
    <property type="project" value="InterPro"/>
</dbReference>
<dbReference type="Pfam" id="PF02146">
    <property type="entry name" value="SIR2"/>
    <property type="match status" value="1"/>
</dbReference>
<keyword evidence="4" id="KW-0479">Metal-binding</keyword>
<dbReference type="GO" id="GO:0005634">
    <property type="term" value="C:nucleus"/>
    <property type="evidence" value="ECO:0007669"/>
    <property type="project" value="TreeGrafter"/>
</dbReference>
<proteinExistence type="inferred from homology"/>
<protein>
    <submittedName>
        <fullName evidence="10">Sir2 histone deacetylase Hst2</fullName>
    </submittedName>
</protein>
<evidence type="ECO:0000256" key="1">
    <source>
        <dbReference type="ARBA" id="ARBA00004173"/>
    </source>
</evidence>
<evidence type="ECO:0000256" key="5">
    <source>
        <dbReference type="ARBA" id="ARBA00022833"/>
    </source>
</evidence>
<dbReference type="PANTHER" id="PTHR11085">
    <property type="entry name" value="NAD-DEPENDENT PROTEIN DEACYLASE SIRTUIN-5, MITOCHONDRIAL-RELATED"/>
    <property type="match status" value="1"/>
</dbReference>
<keyword evidence="6" id="KW-0520">NAD</keyword>
<reference evidence="10" key="1">
    <citation type="submission" date="2023-02" db="EMBL/GenBank/DDBJ databases">
        <title>Mating type loci evolution in Malassezia.</title>
        <authorList>
            <person name="Coelho M.A."/>
        </authorList>
    </citation>
    <scope>NUCLEOTIDE SEQUENCE</scope>
    <source>
        <strain evidence="10">CBS 14136</strain>
    </source>
</reference>
<gene>
    <name evidence="10" type="primary">HST2</name>
    <name evidence="10" type="ORF">MPSI1_000453</name>
</gene>
<dbReference type="EMBL" id="CP118375">
    <property type="protein sequence ID" value="WFD41817.1"/>
    <property type="molecule type" value="Genomic_DNA"/>
</dbReference>
<dbReference type="GO" id="GO:0017136">
    <property type="term" value="F:histone deacetylase activity, NAD-dependent"/>
    <property type="evidence" value="ECO:0007669"/>
    <property type="project" value="TreeGrafter"/>
</dbReference>
<organism evidence="10 11">
    <name type="scientific">Malassezia psittaci</name>
    <dbReference type="NCBI Taxonomy" id="1821823"/>
    <lineage>
        <taxon>Eukaryota</taxon>
        <taxon>Fungi</taxon>
        <taxon>Dikarya</taxon>
        <taxon>Basidiomycota</taxon>
        <taxon>Ustilaginomycotina</taxon>
        <taxon>Malasseziomycetes</taxon>
        <taxon>Malasseziales</taxon>
        <taxon>Malasseziaceae</taxon>
        <taxon>Malassezia</taxon>
    </lineage>
</organism>
<evidence type="ECO:0000256" key="7">
    <source>
        <dbReference type="PROSITE-ProRule" id="PRU00236"/>
    </source>
</evidence>
<keyword evidence="5" id="KW-0862">Zinc</keyword>
<feature type="domain" description="Deacetylase sirtuin-type" evidence="9">
    <location>
        <begin position="1"/>
        <end position="244"/>
    </location>
</feature>
<evidence type="ECO:0000256" key="8">
    <source>
        <dbReference type="SAM" id="MobiDB-lite"/>
    </source>
</evidence>
<dbReference type="InterPro" id="IPR029035">
    <property type="entry name" value="DHS-like_NAD/FAD-binding_dom"/>
</dbReference>
<dbReference type="PROSITE" id="PS50305">
    <property type="entry name" value="SIRTUIN"/>
    <property type="match status" value="1"/>
</dbReference>
<evidence type="ECO:0000259" key="9">
    <source>
        <dbReference type="PROSITE" id="PS50305"/>
    </source>
</evidence>
<feature type="region of interest" description="Disordered" evidence="8">
    <location>
        <begin position="268"/>
        <end position="291"/>
    </location>
</feature>
<evidence type="ECO:0000313" key="10">
    <source>
        <dbReference type="EMBL" id="WFD41817.1"/>
    </source>
</evidence>
<keyword evidence="11" id="KW-1185">Reference proteome</keyword>
<evidence type="ECO:0000313" key="11">
    <source>
        <dbReference type="Proteomes" id="UP001214628"/>
    </source>
</evidence>
<comment type="caution">
    <text evidence="7">Lacks conserved residue(s) required for the propagation of feature annotation.</text>
</comment>
<dbReference type="InterPro" id="IPR050134">
    <property type="entry name" value="NAD-dep_sirtuin_deacylases"/>
</dbReference>
<dbReference type="PANTHER" id="PTHR11085:SF6">
    <property type="entry name" value="NAD-DEPENDENT PROTEIN DEACETYLASE SIRTUIN-2"/>
    <property type="match status" value="1"/>
</dbReference>
<dbReference type="Gene3D" id="3.40.50.1220">
    <property type="entry name" value="TPP-binding domain"/>
    <property type="match status" value="1"/>
</dbReference>
<sequence length="317" mass="35615">MAGAGISTSAGIPDFRSPVTGLYASLAKYNLPYPEALFDINYFRENPQAFYTFYKELYPDGTRYKPTLVHCFYKLLEDKGKLLRVFTQNSMFYSHTVDTLEMLAGLSPKLLVEAHGSFAKARCVECKTVVEEDWLKDKVKKGEIARDFSKAQVLLVMGTSLVVCTSYLTQVNPFASLIDEVPTDCPRYLLNLDRVGEKASKSYLSVFGYDNSSGFDFSENSRDKFCQGKVDDMVRSLARKCGWEVSVRSNTKGELDALYEQTHKEITARNESSVNSEEKRAKPSESTALPLLNETEELAEQLSSTHLAARTDSLKKK</sequence>
<dbReference type="InterPro" id="IPR026590">
    <property type="entry name" value="Ssirtuin_cat_dom"/>
</dbReference>
<dbReference type="AlphaFoldDB" id="A0AAF0JCC6"/>
<dbReference type="SUPFAM" id="SSF52467">
    <property type="entry name" value="DHS-like NAD/FAD-binding domain"/>
    <property type="match status" value="1"/>
</dbReference>
<keyword evidence="3" id="KW-0808">Transferase</keyword>
<evidence type="ECO:0000256" key="6">
    <source>
        <dbReference type="ARBA" id="ARBA00023027"/>
    </source>
</evidence>